<evidence type="ECO:0000256" key="8">
    <source>
        <dbReference type="RuleBase" id="RU000477"/>
    </source>
</evidence>
<dbReference type="SUPFAM" id="SSF81338">
    <property type="entry name" value="Aquaporin-like"/>
    <property type="match status" value="1"/>
</dbReference>
<feature type="compositionally biased region" description="Polar residues" evidence="9">
    <location>
        <begin position="257"/>
        <end position="268"/>
    </location>
</feature>
<keyword evidence="4" id="KW-1003">Cell membrane</keyword>
<feature type="transmembrane region" description="Helical" evidence="10">
    <location>
        <begin position="100"/>
        <end position="121"/>
    </location>
</feature>
<reference evidence="11" key="2">
    <citation type="submission" date="2025-09" db="UniProtKB">
        <authorList>
            <consortium name="Ensembl"/>
        </authorList>
    </citation>
    <scope>IDENTIFICATION</scope>
</reference>
<keyword evidence="5 8" id="KW-0812">Transmembrane</keyword>
<dbReference type="CDD" id="cd00333">
    <property type="entry name" value="MIP"/>
    <property type="match status" value="1"/>
</dbReference>
<evidence type="ECO:0000256" key="1">
    <source>
        <dbReference type="ARBA" id="ARBA00004651"/>
    </source>
</evidence>
<dbReference type="PRINTS" id="PR02016">
    <property type="entry name" value="AQUAPORIN4"/>
</dbReference>
<proteinExistence type="inferred from homology"/>
<dbReference type="PANTHER" id="PTHR19139">
    <property type="entry name" value="AQUAPORIN TRANSPORTER"/>
    <property type="match status" value="1"/>
</dbReference>
<dbReference type="PANTHER" id="PTHR19139:SF199">
    <property type="entry name" value="MIP17260P"/>
    <property type="match status" value="1"/>
</dbReference>
<dbReference type="GO" id="GO:0005886">
    <property type="term" value="C:plasma membrane"/>
    <property type="evidence" value="ECO:0007669"/>
    <property type="project" value="UniProtKB-SubCell"/>
</dbReference>
<keyword evidence="12" id="KW-1185">Reference proteome</keyword>
<keyword evidence="7 10" id="KW-0472">Membrane</keyword>
<dbReference type="PROSITE" id="PS00221">
    <property type="entry name" value="MIP"/>
    <property type="match status" value="1"/>
</dbReference>
<feature type="region of interest" description="Disordered" evidence="9">
    <location>
        <begin position="255"/>
        <end position="288"/>
    </location>
</feature>
<reference evidence="11" key="1">
    <citation type="submission" date="2025-08" db="UniProtKB">
        <authorList>
            <consortium name="Ensembl"/>
        </authorList>
    </citation>
    <scope>IDENTIFICATION</scope>
</reference>
<dbReference type="InterPro" id="IPR000425">
    <property type="entry name" value="MIP"/>
</dbReference>
<dbReference type="InterPro" id="IPR034294">
    <property type="entry name" value="Aquaporin_transptr"/>
</dbReference>
<sequence>MPQISRRCCSCCRLYVMPALQSIWNQTFLRALLAEFLGTALLVIIGVGSVTGSQSHSDLHIALAFGLAIVMVVQAVGHVSGAHVNPAVTISMLCAHRINLFKAIGYVAAQCLGAMLGGGLLRAVSPFTTSFGVTKLHTDLGAGRGVLVEAIITFALVLTVFASTDEKRTDLLCSPALPIGLTVAVGHLFAIPYTGSSMNPARSLGSAVVSREWPAHWVYWVGPILGGLLACGMYEYLLYPNPQLKHRIREACRRSNDVQQVSPSSSEKGQSEEIKMQHTGENPKGDNP</sequence>
<dbReference type="PRINTS" id="PR00783">
    <property type="entry name" value="MINTRINSICP"/>
</dbReference>
<dbReference type="OMA" id="MHYEEAN"/>
<evidence type="ECO:0000256" key="10">
    <source>
        <dbReference type="SAM" id="Phobius"/>
    </source>
</evidence>
<evidence type="ECO:0000256" key="4">
    <source>
        <dbReference type="ARBA" id="ARBA00022475"/>
    </source>
</evidence>
<dbReference type="GeneTree" id="ENSGT00940000156037"/>
<dbReference type="InterPro" id="IPR022357">
    <property type="entry name" value="MIP_CS"/>
</dbReference>
<protein>
    <submittedName>
        <fullName evidence="11">Aquaporin 4</fullName>
    </submittedName>
</protein>
<dbReference type="GO" id="GO:0015250">
    <property type="term" value="F:water channel activity"/>
    <property type="evidence" value="ECO:0007669"/>
    <property type="project" value="TreeGrafter"/>
</dbReference>
<keyword evidence="6 10" id="KW-1133">Transmembrane helix</keyword>
<accession>A0A8C4R8S1</accession>
<evidence type="ECO:0000256" key="6">
    <source>
        <dbReference type="ARBA" id="ARBA00022989"/>
    </source>
</evidence>
<evidence type="ECO:0000256" key="3">
    <source>
        <dbReference type="ARBA" id="ARBA00022448"/>
    </source>
</evidence>
<feature type="transmembrane region" description="Helical" evidence="10">
    <location>
        <begin position="176"/>
        <end position="195"/>
    </location>
</feature>
<dbReference type="Ensembl" id="ENSEBUT00000025785.1">
    <property type="protein sequence ID" value="ENSEBUP00000025209.1"/>
    <property type="gene ID" value="ENSEBUG00000015550.1"/>
</dbReference>
<feature type="transmembrane region" description="Helical" evidence="10">
    <location>
        <begin position="59"/>
        <end position="79"/>
    </location>
</feature>
<dbReference type="Proteomes" id="UP000694388">
    <property type="component" value="Unplaced"/>
</dbReference>
<organism evidence="11 12">
    <name type="scientific">Eptatretus burgeri</name>
    <name type="common">Inshore hagfish</name>
    <dbReference type="NCBI Taxonomy" id="7764"/>
    <lineage>
        <taxon>Eukaryota</taxon>
        <taxon>Metazoa</taxon>
        <taxon>Chordata</taxon>
        <taxon>Craniata</taxon>
        <taxon>Vertebrata</taxon>
        <taxon>Cyclostomata</taxon>
        <taxon>Myxini</taxon>
        <taxon>Myxiniformes</taxon>
        <taxon>Myxinidae</taxon>
        <taxon>Eptatretinae</taxon>
        <taxon>Eptatretus</taxon>
    </lineage>
</organism>
<dbReference type="AlphaFoldDB" id="A0A8C4R8S1"/>
<keyword evidence="3 8" id="KW-0813">Transport</keyword>
<dbReference type="NCBIfam" id="TIGR00861">
    <property type="entry name" value="MIP"/>
    <property type="match status" value="1"/>
</dbReference>
<evidence type="ECO:0000256" key="2">
    <source>
        <dbReference type="ARBA" id="ARBA00006175"/>
    </source>
</evidence>
<evidence type="ECO:0000256" key="7">
    <source>
        <dbReference type="ARBA" id="ARBA00023136"/>
    </source>
</evidence>
<evidence type="ECO:0000313" key="12">
    <source>
        <dbReference type="Proteomes" id="UP000694388"/>
    </source>
</evidence>
<dbReference type="Gene3D" id="1.20.1080.10">
    <property type="entry name" value="Glycerol uptake facilitator protein"/>
    <property type="match status" value="1"/>
</dbReference>
<feature type="transmembrane region" description="Helical" evidence="10">
    <location>
        <begin position="217"/>
        <end position="239"/>
    </location>
</feature>
<evidence type="ECO:0000256" key="9">
    <source>
        <dbReference type="SAM" id="MobiDB-lite"/>
    </source>
</evidence>
<dbReference type="InterPro" id="IPR023271">
    <property type="entry name" value="Aquaporin-like"/>
</dbReference>
<feature type="transmembrane region" description="Helical" evidence="10">
    <location>
        <begin position="141"/>
        <end position="164"/>
    </location>
</feature>
<feature type="compositionally biased region" description="Basic and acidic residues" evidence="9">
    <location>
        <begin position="269"/>
        <end position="288"/>
    </location>
</feature>
<dbReference type="Pfam" id="PF00230">
    <property type="entry name" value="MIP"/>
    <property type="match status" value="1"/>
</dbReference>
<evidence type="ECO:0000256" key="5">
    <source>
        <dbReference type="ARBA" id="ARBA00022692"/>
    </source>
</evidence>
<comment type="subcellular location">
    <subcellularLocation>
        <location evidence="1">Cell membrane</location>
        <topology evidence="1">Multi-pass membrane protein</topology>
    </subcellularLocation>
</comment>
<evidence type="ECO:0000313" key="11">
    <source>
        <dbReference type="Ensembl" id="ENSEBUP00000025209.1"/>
    </source>
</evidence>
<comment type="similarity">
    <text evidence="2 8">Belongs to the MIP/aquaporin (TC 1.A.8) family.</text>
</comment>
<feature type="transmembrane region" description="Helical" evidence="10">
    <location>
        <begin position="27"/>
        <end position="47"/>
    </location>
</feature>
<name>A0A8C4R8S1_EPTBU</name>